<dbReference type="AlphaFoldDB" id="A0A1A0QLN0"/>
<dbReference type="InterPro" id="IPR036689">
    <property type="entry name" value="ESAT-6-like_sf"/>
</dbReference>
<comment type="caution">
    <text evidence="1">The sequence shown here is derived from an EMBL/GenBank/DDBJ whole genome shotgun (WGS) entry which is preliminary data.</text>
</comment>
<dbReference type="OrthoDB" id="4763208at2"/>
<evidence type="ECO:0008006" key="3">
    <source>
        <dbReference type="Google" id="ProtNLM"/>
    </source>
</evidence>
<organism evidence="1 2">
    <name type="scientific">Mycolicibacterium peregrinum</name>
    <name type="common">Mycobacterium peregrinum</name>
    <dbReference type="NCBI Taxonomy" id="43304"/>
    <lineage>
        <taxon>Bacteria</taxon>
        <taxon>Bacillati</taxon>
        <taxon>Actinomycetota</taxon>
        <taxon>Actinomycetes</taxon>
        <taxon>Mycobacteriales</taxon>
        <taxon>Mycobacteriaceae</taxon>
        <taxon>Mycolicibacterium</taxon>
    </lineage>
</organism>
<sequence length="104" mass="10906">MANELKVDLPSVQAAAEKIEAAAEGLRAAHGAVHDRLTAAHSGWIGTSRPALTTATSKWEDESAARYTELIAQAADYRSAVASYGTTDDNQASEIEATAAAMKM</sequence>
<proteinExistence type="predicted"/>
<accession>A0A1A0QLN0</accession>
<gene>
    <name evidence="1" type="ORF">A5792_31880</name>
</gene>
<dbReference type="Gene3D" id="1.10.287.1060">
    <property type="entry name" value="ESAT-6-like"/>
    <property type="match status" value="1"/>
</dbReference>
<dbReference type="RefSeq" id="WP_064936762.1">
    <property type="nucleotide sequence ID" value="NZ_LZSO01000047.1"/>
</dbReference>
<evidence type="ECO:0000313" key="2">
    <source>
        <dbReference type="Proteomes" id="UP000093902"/>
    </source>
</evidence>
<dbReference type="Proteomes" id="UP000093902">
    <property type="component" value="Unassembled WGS sequence"/>
</dbReference>
<dbReference type="EMBL" id="LZSO01000047">
    <property type="protein sequence ID" value="OBB23051.1"/>
    <property type="molecule type" value="Genomic_DNA"/>
</dbReference>
<reference evidence="2" key="1">
    <citation type="submission" date="2016-06" db="EMBL/GenBank/DDBJ databases">
        <authorList>
            <person name="Sutton G."/>
            <person name="Brinkac L."/>
            <person name="Sanka R."/>
            <person name="Adams M."/>
            <person name="Lau E."/>
            <person name="Mehaffy C."/>
            <person name="Tameris M."/>
            <person name="Hatherill M."/>
            <person name="Hanekom W."/>
            <person name="Mahomed H."/>
            <person name="Mcshane H."/>
        </authorList>
    </citation>
    <scope>NUCLEOTIDE SEQUENCE [LARGE SCALE GENOMIC DNA]</scope>
    <source>
        <strain evidence="2">852002-51209_SCH5440388</strain>
    </source>
</reference>
<dbReference type="SUPFAM" id="SSF140453">
    <property type="entry name" value="EsxAB dimer-like"/>
    <property type="match status" value="1"/>
</dbReference>
<name>A0A1A0QLN0_MYCPR</name>
<evidence type="ECO:0000313" key="1">
    <source>
        <dbReference type="EMBL" id="OBB23051.1"/>
    </source>
</evidence>
<protein>
    <recommendedName>
        <fullName evidence="3">ESAT-6-like protein</fullName>
    </recommendedName>
</protein>